<dbReference type="RefSeq" id="XP_025378343.1">
    <property type="nucleotide sequence ID" value="XM_025518719.1"/>
</dbReference>
<dbReference type="Gene3D" id="3.20.20.80">
    <property type="entry name" value="Glycosidases"/>
    <property type="match status" value="1"/>
</dbReference>
<accession>A0A316YTS3</accession>
<sequence>MSKDGASGVSGILSPSYAGMGIEPSNLFSFTGTSSSGNAFTNQLLTNLGQMTGIPPHIRVGGNSADQMKFDQDYSGFNLENNPNPTGQGYGYQTDHFIFGPNYFTALDTLPKSTPVTVGINMAYTGSDYLQEVVNQAAAAMNMSNVNVVGLEMGNEPDLYKQLGFRSSDWSTTDYGNEWYERVQAVYNATLKQHNIGTAFWEAPCTATTAVHNDYRISNMVNTAVASGSGVWLAGWSQHDYYYYVNVSNYQLTLELLQNLGTTESQFDEWAKQAQQAKVTGKPYYLREMGSVGPEGIEGISDTFGNTLWTFNFFLYAATVNVASVQMHMTDNSYSAPWEPNESTNSDGSKRAPFVRSSYAAYAAINQVIGAKCATSVAPLTVNNPPSGYSNYMRAYSIYDGDSLSGVALFNTKVVRQSDGGASTQNFQLSLPGAAGKTVYISTLNADYADSTQGTTWNGVSYETSDGKPATTDSADHTATVGSDGSVSIPVRDSQAVVVNIGSKLGTTNNKVDSKACNTLASTTAEGGASSTTGSKGTAPTFKSTSGFASNLALPLGAIIGIAAGGGAAVLIVLAFCIWCCVRRRRRR</sequence>
<dbReference type="InterPro" id="IPR052974">
    <property type="entry name" value="GH79_Enzymes"/>
</dbReference>
<dbReference type="InParanoid" id="A0A316YTS3"/>
<gene>
    <name evidence="4" type="ORF">FA10DRAFT_227670</name>
</gene>
<dbReference type="Pfam" id="PF16862">
    <property type="entry name" value="Glyco_hydro_79C"/>
    <property type="match status" value="1"/>
</dbReference>
<proteinExistence type="predicted"/>
<dbReference type="Gene3D" id="2.60.40.1180">
    <property type="entry name" value="Golgi alpha-mannosidase II"/>
    <property type="match status" value="1"/>
</dbReference>
<name>A0A316YTS3_9BASI</name>
<keyword evidence="5" id="KW-1185">Reference proteome</keyword>
<keyword evidence="2" id="KW-0812">Transmembrane</keyword>
<evidence type="ECO:0000256" key="2">
    <source>
        <dbReference type="SAM" id="Phobius"/>
    </source>
</evidence>
<evidence type="ECO:0000313" key="4">
    <source>
        <dbReference type="EMBL" id="PWN91145.1"/>
    </source>
</evidence>
<evidence type="ECO:0000259" key="3">
    <source>
        <dbReference type="Pfam" id="PF16862"/>
    </source>
</evidence>
<dbReference type="InterPro" id="IPR013780">
    <property type="entry name" value="Glyco_hydro_b"/>
</dbReference>
<feature type="region of interest" description="Disordered" evidence="1">
    <location>
        <begin position="462"/>
        <end position="485"/>
    </location>
</feature>
<feature type="non-terminal residue" evidence="4">
    <location>
        <position position="588"/>
    </location>
</feature>
<dbReference type="InterPro" id="IPR017853">
    <property type="entry name" value="GH"/>
</dbReference>
<organism evidence="4 5">
    <name type="scientific">Acaromyces ingoldii</name>
    <dbReference type="NCBI Taxonomy" id="215250"/>
    <lineage>
        <taxon>Eukaryota</taxon>
        <taxon>Fungi</taxon>
        <taxon>Dikarya</taxon>
        <taxon>Basidiomycota</taxon>
        <taxon>Ustilaginomycotina</taxon>
        <taxon>Exobasidiomycetes</taxon>
        <taxon>Exobasidiales</taxon>
        <taxon>Cryptobasidiaceae</taxon>
        <taxon>Acaromyces</taxon>
    </lineage>
</organism>
<feature type="transmembrane region" description="Helical" evidence="2">
    <location>
        <begin position="552"/>
        <end position="582"/>
    </location>
</feature>
<dbReference type="AlphaFoldDB" id="A0A316YTS3"/>
<dbReference type="EMBL" id="KZ819635">
    <property type="protein sequence ID" value="PWN91145.1"/>
    <property type="molecule type" value="Genomic_DNA"/>
</dbReference>
<protein>
    <recommendedName>
        <fullName evidence="3">Beta-glucuronidase C-terminal domain-containing protein</fullName>
    </recommendedName>
</protein>
<feature type="domain" description="Beta-glucuronidase C-terminal" evidence="3">
    <location>
        <begin position="395"/>
        <end position="498"/>
    </location>
</feature>
<dbReference type="InterPro" id="IPR031728">
    <property type="entry name" value="GlcAase_C"/>
</dbReference>
<evidence type="ECO:0000313" key="5">
    <source>
        <dbReference type="Proteomes" id="UP000245768"/>
    </source>
</evidence>
<keyword evidence="2" id="KW-0472">Membrane</keyword>
<dbReference type="Proteomes" id="UP000245768">
    <property type="component" value="Unassembled WGS sequence"/>
</dbReference>
<evidence type="ECO:0000256" key="1">
    <source>
        <dbReference type="SAM" id="MobiDB-lite"/>
    </source>
</evidence>
<dbReference type="OrthoDB" id="2796951at2759"/>
<dbReference type="SUPFAM" id="SSF51445">
    <property type="entry name" value="(Trans)glycosidases"/>
    <property type="match status" value="1"/>
</dbReference>
<keyword evidence="2" id="KW-1133">Transmembrane helix</keyword>
<reference evidence="4" key="1">
    <citation type="journal article" date="2018" name="Mol. Biol. Evol.">
        <title>Broad Genomic Sampling Reveals a Smut Pathogenic Ancestry of the Fungal Clade Ustilaginomycotina.</title>
        <authorList>
            <person name="Kijpornyongpan T."/>
            <person name="Mondo S.J."/>
            <person name="Barry K."/>
            <person name="Sandor L."/>
            <person name="Lee J."/>
            <person name="Lipzen A."/>
            <person name="Pangilinan J."/>
            <person name="LaButti K."/>
            <person name="Hainaut M."/>
            <person name="Henrissat B."/>
            <person name="Grigoriev I.V."/>
            <person name="Spatafora J.W."/>
            <person name="Aime M.C."/>
        </authorList>
    </citation>
    <scope>NUCLEOTIDE SEQUENCE [LARGE SCALE GENOMIC DNA]</scope>
    <source>
        <strain evidence="4">MCA 4198</strain>
    </source>
</reference>
<dbReference type="PANTHER" id="PTHR36183:SF2">
    <property type="entry name" value="BETA-GLUCURONIDASE C-TERMINAL DOMAIN-CONTAINING PROTEIN"/>
    <property type="match status" value="1"/>
</dbReference>
<dbReference type="GeneID" id="37040635"/>
<dbReference type="PANTHER" id="PTHR36183">
    <property type="entry name" value="BETA-GLUCURONIDASE"/>
    <property type="match status" value="1"/>
</dbReference>